<evidence type="ECO:0000256" key="2">
    <source>
        <dbReference type="SAM" id="SignalP"/>
    </source>
</evidence>
<dbReference type="EMBL" id="BDSP01000205">
    <property type="protein sequence ID" value="GAX24031.1"/>
    <property type="molecule type" value="Genomic_DNA"/>
</dbReference>
<evidence type="ECO:0000313" key="4">
    <source>
        <dbReference type="Proteomes" id="UP000198406"/>
    </source>
</evidence>
<comment type="caution">
    <text evidence="3">The sequence shown here is derived from an EMBL/GenBank/DDBJ whole genome shotgun (WGS) entry which is preliminary data.</text>
</comment>
<evidence type="ECO:0000256" key="1">
    <source>
        <dbReference type="SAM" id="MobiDB-lite"/>
    </source>
</evidence>
<dbReference type="AlphaFoldDB" id="A0A1Z5KD62"/>
<feature type="compositionally biased region" description="Acidic residues" evidence="1">
    <location>
        <begin position="149"/>
        <end position="163"/>
    </location>
</feature>
<accession>A0A1Z5KD62</accession>
<proteinExistence type="predicted"/>
<protein>
    <submittedName>
        <fullName evidence="3">Uncharacterized protein</fullName>
    </submittedName>
</protein>
<reference evidence="3 4" key="1">
    <citation type="journal article" date="2015" name="Plant Cell">
        <title>Oil accumulation by the oleaginous diatom Fistulifera solaris as revealed by the genome and transcriptome.</title>
        <authorList>
            <person name="Tanaka T."/>
            <person name="Maeda Y."/>
            <person name="Veluchamy A."/>
            <person name="Tanaka M."/>
            <person name="Abida H."/>
            <person name="Marechal E."/>
            <person name="Bowler C."/>
            <person name="Muto M."/>
            <person name="Sunaga Y."/>
            <person name="Tanaka M."/>
            <person name="Yoshino T."/>
            <person name="Taniguchi T."/>
            <person name="Fukuda Y."/>
            <person name="Nemoto M."/>
            <person name="Matsumoto M."/>
            <person name="Wong P.S."/>
            <person name="Aburatani S."/>
            <person name="Fujibuchi W."/>
        </authorList>
    </citation>
    <scope>NUCLEOTIDE SEQUENCE [LARGE SCALE GENOMIC DNA]</scope>
    <source>
        <strain evidence="3 4">JPCC DA0580</strain>
    </source>
</reference>
<keyword evidence="4" id="KW-1185">Reference proteome</keyword>
<feature type="chain" id="PRO_5012328740" evidence="2">
    <location>
        <begin position="19"/>
        <end position="311"/>
    </location>
</feature>
<keyword evidence="2" id="KW-0732">Signal</keyword>
<name>A0A1Z5KD62_FISSO</name>
<gene>
    <name evidence="3" type="ORF">FisN_26Lh101</name>
</gene>
<dbReference type="OrthoDB" id="10266005at2759"/>
<feature type="compositionally biased region" description="Acidic residues" evidence="1">
    <location>
        <begin position="71"/>
        <end position="91"/>
    </location>
</feature>
<organism evidence="3 4">
    <name type="scientific">Fistulifera solaris</name>
    <name type="common">Oleaginous diatom</name>
    <dbReference type="NCBI Taxonomy" id="1519565"/>
    <lineage>
        <taxon>Eukaryota</taxon>
        <taxon>Sar</taxon>
        <taxon>Stramenopiles</taxon>
        <taxon>Ochrophyta</taxon>
        <taxon>Bacillariophyta</taxon>
        <taxon>Bacillariophyceae</taxon>
        <taxon>Bacillariophycidae</taxon>
        <taxon>Naviculales</taxon>
        <taxon>Naviculaceae</taxon>
        <taxon>Fistulifera</taxon>
    </lineage>
</organism>
<dbReference type="Proteomes" id="UP000198406">
    <property type="component" value="Unassembled WGS sequence"/>
</dbReference>
<dbReference type="InParanoid" id="A0A1Z5KD62"/>
<feature type="region of interest" description="Disordered" evidence="1">
    <location>
        <begin position="144"/>
        <end position="173"/>
    </location>
</feature>
<feature type="signal peptide" evidence="2">
    <location>
        <begin position="1"/>
        <end position="18"/>
    </location>
</feature>
<feature type="region of interest" description="Disordered" evidence="1">
    <location>
        <begin position="67"/>
        <end position="98"/>
    </location>
</feature>
<sequence>MTSLRLICFLLILTISVAFTSLMTIHKTTCQRLNAYSSNEDSPDQGDGANLAAEFFRLAQQKGIDLNANDLLEDEEDEDDDDEEEEDDEPEPNIPQGAINAFLGYDTGDVGDRLAGNVSLTNDQLYSEVKERVLDTAGGFVDFVKGAREDDDDDDEEEEEEEEAPKVYQPPLTVPDSELTAGEVVLQVLESLLNNDNPTTNKGVEILFGYSSSGSQIKNEEGLTPAEYAEFLKETEYKVLFQHQGVSIDKGDYSFDGKKAFFTARLKTGPGPLDTVSVNFILSTTGKEDDSCWLIDSMLIRPESMRRRRRR</sequence>
<evidence type="ECO:0000313" key="3">
    <source>
        <dbReference type="EMBL" id="GAX24031.1"/>
    </source>
</evidence>